<dbReference type="InterPro" id="IPR015919">
    <property type="entry name" value="Cadherin-like_sf"/>
</dbReference>
<gene>
    <name evidence="13" type="ORF">SPLIT_LOCUS888</name>
</gene>
<evidence type="ECO:0000256" key="5">
    <source>
        <dbReference type="ARBA" id="ARBA00022989"/>
    </source>
</evidence>
<feature type="domain" description="Cadherin" evidence="12">
    <location>
        <begin position="181"/>
        <end position="294"/>
    </location>
</feature>
<organism evidence="13 14">
    <name type="scientific">Spodoptera littoralis</name>
    <name type="common">Egyptian cotton leafworm</name>
    <dbReference type="NCBI Taxonomy" id="7109"/>
    <lineage>
        <taxon>Eukaryota</taxon>
        <taxon>Metazoa</taxon>
        <taxon>Ecdysozoa</taxon>
        <taxon>Arthropoda</taxon>
        <taxon>Hexapoda</taxon>
        <taxon>Insecta</taxon>
        <taxon>Pterygota</taxon>
        <taxon>Neoptera</taxon>
        <taxon>Endopterygota</taxon>
        <taxon>Lepidoptera</taxon>
        <taxon>Glossata</taxon>
        <taxon>Ditrysia</taxon>
        <taxon>Noctuoidea</taxon>
        <taxon>Noctuidae</taxon>
        <taxon>Amphipyrinae</taxon>
        <taxon>Spodoptera</taxon>
    </lineage>
</organism>
<keyword evidence="3" id="KW-0677">Repeat</keyword>
<evidence type="ECO:0000256" key="7">
    <source>
        <dbReference type="ARBA" id="ARBA00023180"/>
    </source>
</evidence>
<sequence length="1826" mass="205349">MALDVRILTATLLILTTATTAQQDRCGYMVLIPRPTRPDFPPQNFDGLTWAQWPLLPAEDREDVCINDYTPDPFSTNHGYQKIYMEEEIVDHVAIAKLNYRGDGRPTIQTPFIMGAAHMLGAEIRRYPDENGDWHLVITQRQDYETPGMQGYIFNVGVEGESLVVMVTLDIVNIDDNTPIIEMLEPCSIPELGEPGITECKYVVNDADGEISTSVMIFEIDSERGDELVFELTRENIPGDWFSVNMILELKQPLNYAENPLHIFRVTALDSLPNPRTVVMMVEVENVEHRNPQWITIFAVQQFDEKLERSFPVRAIDGDTGINKPIFYRIETEERDKEFFSIETLGEGRDGAMFHVAAIDRDTLKRDMFNVTIIAYKYGDIPVSSSEQGQAVHDDEGDSDEGDSDEGGPQIFETPTNVMIIINDINDQRPEPFRKEYTISIMEETAMTLPLTNFGFHDRDIGPHAQYKVHLESIHPEGIHNAFYIAPEEGYQEQEFIIGTVDHHMLDYDRGYDPTKGIKLKAIAIDKDNNDHIGEAIININLINWNDELPGFDRDSYDAKFKETVEAGFRIGTYQATDDDIDDIVEHTILGNAANFLRIDLITGDVYVTVNNTFDYHRQNEIFVQIQAVDTLGLPQNRATTQLVIHLEDVNNTPPTLRLPRISPSVEENVKDGFPITEGLTATDPDTTADLHFEIDWNASYATKQGRNAPPTSEYHGCVEILTVYPDPNNRGLAEGHLVAREIREGVTIDYEEFEVLYLVVRVIDRNTAIGDDYDEAMMTVTIIDMNDNRPLWVNGTLTQPLRVREMADEGVIIGTLQATDIDGPLYNRVRYTMIPINDTPEELVKIDFVTGQLTVNKGQAIDADIPPRFRLYYKVTASDECSLDEFFTECPPDPIFWNTDGEIAIEITDTNNKVPHAETDQFLQEVPLYENASNGTEIVTIIASDLDRDYPNNKLTYRINYAFNNRLENFFAVDPNTGVLRVHFTTDEVLDRDGDEPEHRIIFTIVDNLEGAGDGNQNTISTEVLVILLDINDNAPELPASVGEFWTVSEGVVEGHHIQPEIHAHDRDEPFSDNSRVGYEILSVKLINREIELPQDPFQIITIQRNPEIWRFVGELVTTMDLRGYWGTYEVEIRAFDHGDPILDSTETYELTVRPYNFHSPVFVFPTPGSTIRLSRERAIVNGMLALANIASGDFLDRLSATDEDGLEAGRVTFSIVGNDEAEEYFNVLNDGDNSAMLTLKQALPDGVQQFELVIRATDGGTEPAPRTTDCPVTVLFVLTQGEPTFSENSATVRFVEKEAGMLESFELPQAEDPKNDRCTEDCHTVYYTIIDGNNGDYFAVEPETNVIYLAKELDRSEREQHTIVIAAANTIGVTTAMPSSQLTVTIDKFARNLWLGVEGRFMCFCSGVQKDKVDSKVRDANPRPIFSRELYTAGILHTDNVHRDLIYLTATHTDGLPITYSIDLETMQVDESLQIVMEDAFNINSETGVISLNFQPTSAMHGHFDFEVVASDANEVSDRAKVIIYMISTRVRVAFLFENTEAEVNARRDFIAQTFSDVFDMTCNIDSVLPATDANGVVRPGYTELQAHFIQNDMPVPADFIEELFSDVYTLRDIRAALSNQSLTLVDVPGGVTVLPGGEYALAVYILAGIAAFLAVVCLALVIAFFIRNRTLNRRIEALSTKYDTMDTEPTHTTVEGLGLNKYATAPNPFSIEPNIKAPNFDTISEASDDLIGIEDMEQFGDDYFPPENEIANPAFARNPIATHGNTFGLNSTPFNPERPRKRRAVSGGEAGEEEILWWRVATRVARVRSTQTKIELPRYILPL</sequence>
<feature type="domain" description="Cadherin" evidence="12">
    <location>
        <begin position="553"/>
        <end position="657"/>
    </location>
</feature>
<keyword evidence="4 8" id="KW-0106">Calcium</keyword>
<dbReference type="PANTHER" id="PTHR24028:SF146">
    <property type="entry name" value="CADHERIN 96CB, ISOFORM D-RELATED"/>
    <property type="match status" value="1"/>
</dbReference>
<dbReference type="Gene3D" id="2.60.40.60">
    <property type="entry name" value="Cadherins"/>
    <property type="match status" value="10"/>
</dbReference>
<dbReference type="PROSITE" id="PS50268">
    <property type="entry name" value="CADHERIN_2"/>
    <property type="match status" value="10"/>
</dbReference>
<evidence type="ECO:0000256" key="8">
    <source>
        <dbReference type="PROSITE-ProRule" id="PRU00043"/>
    </source>
</evidence>
<feature type="domain" description="Cadherin" evidence="12">
    <location>
        <begin position="313"/>
        <end position="432"/>
    </location>
</feature>
<evidence type="ECO:0000256" key="2">
    <source>
        <dbReference type="ARBA" id="ARBA00022692"/>
    </source>
</evidence>
<feature type="chain" id="PRO_5040184103" description="Cadherin domain-containing protein" evidence="11">
    <location>
        <begin position="22"/>
        <end position="1826"/>
    </location>
</feature>
<evidence type="ECO:0000256" key="4">
    <source>
        <dbReference type="ARBA" id="ARBA00022837"/>
    </source>
</evidence>
<feature type="domain" description="Cadherin" evidence="12">
    <location>
        <begin position="1048"/>
        <end position="1164"/>
    </location>
</feature>
<keyword evidence="7" id="KW-0325">Glycoprotein</keyword>
<keyword evidence="6 10" id="KW-0472">Membrane</keyword>
<evidence type="ECO:0000256" key="10">
    <source>
        <dbReference type="SAM" id="Phobius"/>
    </source>
</evidence>
<name>A0A9P0HUG3_SPOLI</name>
<dbReference type="Pfam" id="PF00028">
    <property type="entry name" value="Cadherin"/>
    <property type="match status" value="2"/>
</dbReference>
<dbReference type="GO" id="GO:0005509">
    <property type="term" value="F:calcium ion binding"/>
    <property type="evidence" value="ECO:0007669"/>
    <property type="project" value="UniProtKB-UniRule"/>
</dbReference>
<evidence type="ECO:0000256" key="1">
    <source>
        <dbReference type="ARBA" id="ARBA00004167"/>
    </source>
</evidence>
<feature type="compositionally biased region" description="Acidic residues" evidence="9">
    <location>
        <begin position="395"/>
        <end position="406"/>
    </location>
</feature>
<comment type="subcellular location">
    <subcellularLocation>
        <location evidence="1">Membrane</location>
        <topology evidence="1">Single-pass membrane protein</topology>
    </subcellularLocation>
</comment>
<evidence type="ECO:0000256" key="11">
    <source>
        <dbReference type="SAM" id="SignalP"/>
    </source>
</evidence>
<feature type="domain" description="Cadherin" evidence="12">
    <location>
        <begin position="433"/>
        <end position="552"/>
    </location>
</feature>
<feature type="domain" description="Cadherin" evidence="12">
    <location>
        <begin position="1312"/>
        <end position="1403"/>
    </location>
</feature>
<evidence type="ECO:0000256" key="3">
    <source>
        <dbReference type="ARBA" id="ARBA00022737"/>
    </source>
</evidence>
<feature type="signal peptide" evidence="11">
    <location>
        <begin position="1"/>
        <end position="21"/>
    </location>
</feature>
<reference evidence="13" key="1">
    <citation type="submission" date="2022-02" db="EMBL/GenBank/DDBJ databases">
        <authorList>
            <person name="King R."/>
        </authorList>
    </citation>
    <scope>NUCLEOTIDE SEQUENCE</scope>
</reference>
<feature type="domain" description="Cadherin" evidence="12">
    <location>
        <begin position="796"/>
        <end position="918"/>
    </location>
</feature>
<feature type="region of interest" description="Disordered" evidence="9">
    <location>
        <begin position="385"/>
        <end position="413"/>
    </location>
</feature>
<dbReference type="PANTHER" id="PTHR24028">
    <property type="entry name" value="CADHERIN-87A"/>
    <property type="match status" value="1"/>
</dbReference>
<protein>
    <recommendedName>
        <fullName evidence="12">Cadherin domain-containing protein</fullName>
    </recommendedName>
</protein>
<dbReference type="PROSITE" id="PS00232">
    <property type="entry name" value="CADHERIN_1"/>
    <property type="match status" value="1"/>
</dbReference>
<feature type="domain" description="Cadherin" evidence="12">
    <location>
        <begin position="665"/>
        <end position="793"/>
    </location>
</feature>
<keyword evidence="11" id="KW-0732">Signal</keyword>
<dbReference type="CDD" id="cd11304">
    <property type="entry name" value="Cadherin_repeat"/>
    <property type="match status" value="7"/>
</dbReference>
<keyword evidence="5 10" id="KW-1133">Transmembrane helix</keyword>
<proteinExistence type="predicted"/>
<evidence type="ECO:0000256" key="6">
    <source>
        <dbReference type="ARBA" id="ARBA00023136"/>
    </source>
</evidence>
<dbReference type="InterPro" id="IPR050174">
    <property type="entry name" value="Protocadherin/Cadherin-CA"/>
</dbReference>
<feature type="region of interest" description="Disordered" evidence="9">
    <location>
        <begin position="1769"/>
        <end position="1790"/>
    </location>
</feature>
<dbReference type="Proteomes" id="UP001153321">
    <property type="component" value="Chromosome 11"/>
</dbReference>
<dbReference type="EMBL" id="LR824542">
    <property type="protein sequence ID" value="CAH1635526.1"/>
    <property type="molecule type" value="Genomic_DNA"/>
</dbReference>
<feature type="domain" description="Cadherin" evidence="12">
    <location>
        <begin position="1190"/>
        <end position="1287"/>
    </location>
</feature>
<dbReference type="SUPFAM" id="SSF49313">
    <property type="entry name" value="Cadherin-like"/>
    <property type="match status" value="9"/>
</dbReference>
<evidence type="ECO:0000259" key="12">
    <source>
        <dbReference type="PROSITE" id="PS50268"/>
    </source>
</evidence>
<feature type="transmembrane region" description="Helical" evidence="10">
    <location>
        <begin position="1644"/>
        <end position="1669"/>
    </location>
</feature>
<evidence type="ECO:0000256" key="9">
    <source>
        <dbReference type="SAM" id="MobiDB-lite"/>
    </source>
</evidence>
<dbReference type="InterPro" id="IPR020894">
    <property type="entry name" value="Cadherin_CS"/>
</dbReference>
<keyword evidence="14" id="KW-1185">Reference proteome</keyword>
<dbReference type="PRINTS" id="PR00205">
    <property type="entry name" value="CADHERIN"/>
</dbReference>
<dbReference type="GO" id="GO:0005886">
    <property type="term" value="C:plasma membrane"/>
    <property type="evidence" value="ECO:0007669"/>
    <property type="project" value="InterPro"/>
</dbReference>
<dbReference type="GO" id="GO:0007156">
    <property type="term" value="P:homophilic cell adhesion via plasma membrane adhesion molecules"/>
    <property type="evidence" value="ECO:0007669"/>
    <property type="project" value="InterPro"/>
</dbReference>
<feature type="domain" description="Cadherin" evidence="12">
    <location>
        <begin position="921"/>
        <end position="1039"/>
    </location>
</feature>
<evidence type="ECO:0000313" key="13">
    <source>
        <dbReference type="EMBL" id="CAH1635526.1"/>
    </source>
</evidence>
<dbReference type="InterPro" id="IPR002126">
    <property type="entry name" value="Cadherin-like_dom"/>
</dbReference>
<accession>A0A9P0HUG3</accession>
<evidence type="ECO:0000313" key="14">
    <source>
        <dbReference type="Proteomes" id="UP001153321"/>
    </source>
</evidence>
<keyword evidence="2 10" id="KW-0812">Transmembrane</keyword>
<dbReference type="SMART" id="SM00112">
    <property type="entry name" value="CA"/>
    <property type="match status" value="10"/>
</dbReference>